<evidence type="ECO:0000256" key="7">
    <source>
        <dbReference type="SAM" id="SignalP"/>
    </source>
</evidence>
<dbReference type="SUPFAM" id="SSF103473">
    <property type="entry name" value="MFS general substrate transporter"/>
    <property type="match status" value="1"/>
</dbReference>
<evidence type="ECO:0000313" key="10">
    <source>
        <dbReference type="EMBL" id="PLR21541.1"/>
    </source>
</evidence>
<dbReference type="AlphaFoldDB" id="A0A2N5D677"/>
<dbReference type="Pfam" id="PF07690">
    <property type="entry name" value="MFS_1"/>
    <property type="match status" value="1"/>
</dbReference>
<keyword evidence="5 6" id="KW-0472">Membrane</keyword>
<feature type="transmembrane region" description="Helical" evidence="6">
    <location>
        <begin position="98"/>
        <end position="119"/>
    </location>
</feature>
<organism evidence="10 11">
    <name type="scientific">Caulobacter flavus</name>
    <dbReference type="NCBI Taxonomy" id="1679497"/>
    <lineage>
        <taxon>Bacteria</taxon>
        <taxon>Pseudomonadati</taxon>
        <taxon>Pseudomonadota</taxon>
        <taxon>Alphaproteobacteria</taxon>
        <taxon>Caulobacterales</taxon>
        <taxon>Caulobacteraceae</taxon>
        <taxon>Caulobacter</taxon>
    </lineage>
</organism>
<evidence type="ECO:0000313" key="12">
    <source>
        <dbReference type="Proteomes" id="UP000281192"/>
    </source>
</evidence>
<evidence type="ECO:0000256" key="2">
    <source>
        <dbReference type="ARBA" id="ARBA00022448"/>
    </source>
</evidence>
<feature type="transmembrane region" description="Helical" evidence="6">
    <location>
        <begin position="131"/>
        <end position="153"/>
    </location>
</feature>
<keyword evidence="12" id="KW-1185">Reference proteome</keyword>
<dbReference type="PANTHER" id="PTHR23502">
    <property type="entry name" value="MAJOR FACILITATOR SUPERFAMILY"/>
    <property type="match status" value="1"/>
</dbReference>
<feature type="transmembrane region" description="Helical" evidence="6">
    <location>
        <begin position="276"/>
        <end position="296"/>
    </location>
</feature>
<evidence type="ECO:0000256" key="4">
    <source>
        <dbReference type="ARBA" id="ARBA00022989"/>
    </source>
</evidence>
<evidence type="ECO:0000256" key="1">
    <source>
        <dbReference type="ARBA" id="ARBA00004141"/>
    </source>
</evidence>
<gene>
    <name evidence="9" type="ORF">C1707_06440</name>
    <name evidence="10" type="ORF">CFHF_00905</name>
</gene>
<feature type="transmembrane region" description="Helical" evidence="6">
    <location>
        <begin position="73"/>
        <end position="92"/>
    </location>
</feature>
<feature type="chain" id="PRO_5044578196" evidence="7">
    <location>
        <begin position="21"/>
        <end position="405"/>
    </location>
</feature>
<dbReference type="InterPro" id="IPR036259">
    <property type="entry name" value="MFS_trans_sf"/>
</dbReference>
<dbReference type="InterPro" id="IPR011701">
    <property type="entry name" value="MFS"/>
</dbReference>
<protein>
    <submittedName>
        <fullName evidence="10">MFS transporter</fullName>
    </submittedName>
</protein>
<evidence type="ECO:0000313" key="11">
    <source>
        <dbReference type="Proteomes" id="UP000234483"/>
    </source>
</evidence>
<evidence type="ECO:0000256" key="6">
    <source>
        <dbReference type="SAM" id="Phobius"/>
    </source>
</evidence>
<dbReference type="OrthoDB" id="9800416at2"/>
<name>A0A2N5D677_9CAUL</name>
<dbReference type="PROSITE" id="PS50850">
    <property type="entry name" value="MFS"/>
    <property type="match status" value="1"/>
</dbReference>
<evidence type="ECO:0000313" key="9">
    <source>
        <dbReference type="EMBL" id="AYV45916.1"/>
    </source>
</evidence>
<accession>A0A2N5D677</accession>
<proteinExistence type="predicted"/>
<dbReference type="Proteomes" id="UP000281192">
    <property type="component" value="Chromosome"/>
</dbReference>
<keyword evidence="2" id="KW-0813">Transport</keyword>
<dbReference type="InterPro" id="IPR020846">
    <property type="entry name" value="MFS_dom"/>
</dbReference>
<feature type="transmembrane region" description="Helical" evidence="6">
    <location>
        <begin position="302"/>
        <end position="323"/>
    </location>
</feature>
<evidence type="ECO:0000259" key="8">
    <source>
        <dbReference type="PROSITE" id="PS50850"/>
    </source>
</evidence>
<feature type="signal peptide" evidence="7">
    <location>
        <begin position="1"/>
        <end position="20"/>
    </location>
</feature>
<feature type="domain" description="Major facilitator superfamily (MFS) profile" evidence="8">
    <location>
        <begin position="1"/>
        <end position="391"/>
    </location>
</feature>
<feature type="transmembrane region" description="Helical" evidence="6">
    <location>
        <begin position="245"/>
        <end position="264"/>
    </location>
</feature>
<keyword evidence="3 6" id="KW-0812">Transmembrane</keyword>
<sequence length="405" mass="42168">MGFAQFVALIAAMMATNALAIDSMLPALPQISQSLGLTADNQRQWVITAYLLGFGAAQIAYGSLADRYGRKPVLLAGLALYVLFSLACALTTSFEMLLAARALTGVGAAATRVLSVSIVRDCYSGRRMAQVMSLSFIVFLAVPIVAPSIGQAIVLVAPWRWIFGVMAVFGAAVIAWTALKLPETLHPEDRTPISPKAILGAFRTALTDRVAMGYTIAATLVLAGLFGFINSAQQVFVDALGAGEWFTIIFAGIAGGIALASLVNARIVERLGMRKVSHVALIGFIAFAGVHAVVAHTQHETVWTFALLQGGMMFCFGLVMSNFGAIAMEPLGHIAGAAASLQGFVTTIGGALGGFLIGQLFDGTVGPLTLGFFGFGLAGLIAVLVTEKGRLFQTGPGGGAPEMAH</sequence>
<feature type="transmembrane region" description="Helical" evidence="6">
    <location>
        <begin position="44"/>
        <end position="61"/>
    </location>
</feature>
<feature type="transmembrane region" description="Helical" evidence="6">
    <location>
        <begin position="335"/>
        <end position="358"/>
    </location>
</feature>
<comment type="subcellular location">
    <subcellularLocation>
        <location evidence="1">Membrane</location>
        <topology evidence="1">Multi-pass membrane protein</topology>
    </subcellularLocation>
</comment>
<keyword evidence="7" id="KW-0732">Signal</keyword>
<dbReference type="GO" id="GO:1990961">
    <property type="term" value="P:xenobiotic detoxification by transmembrane export across the plasma membrane"/>
    <property type="evidence" value="ECO:0007669"/>
    <property type="project" value="TreeGrafter"/>
</dbReference>
<dbReference type="EMBL" id="CP026100">
    <property type="protein sequence ID" value="AYV45916.1"/>
    <property type="molecule type" value="Genomic_DNA"/>
</dbReference>
<reference evidence="10 11" key="1">
    <citation type="submission" date="2017-12" db="EMBL/GenBank/DDBJ databases">
        <title>The genome sequence of Caulobacter flavus CGMCC1 15093.</title>
        <authorList>
            <person name="Gao J."/>
            <person name="Mao X."/>
            <person name="Sun J."/>
        </authorList>
    </citation>
    <scope>NUCLEOTIDE SEQUENCE [LARGE SCALE GENOMIC DNA]</scope>
    <source>
        <strain evidence="10 11">CGMCC1 15093</strain>
    </source>
</reference>
<dbReference type="Gene3D" id="1.20.1720.10">
    <property type="entry name" value="Multidrug resistance protein D"/>
    <property type="match status" value="1"/>
</dbReference>
<dbReference type="EMBL" id="PJRQ01000002">
    <property type="protein sequence ID" value="PLR21541.1"/>
    <property type="molecule type" value="Genomic_DNA"/>
</dbReference>
<dbReference type="GO" id="GO:0022857">
    <property type="term" value="F:transmembrane transporter activity"/>
    <property type="evidence" value="ECO:0007669"/>
    <property type="project" value="InterPro"/>
</dbReference>
<dbReference type="GO" id="GO:0005886">
    <property type="term" value="C:plasma membrane"/>
    <property type="evidence" value="ECO:0007669"/>
    <property type="project" value="TreeGrafter"/>
</dbReference>
<feature type="transmembrane region" description="Helical" evidence="6">
    <location>
        <begin position="364"/>
        <end position="385"/>
    </location>
</feature>
<keyword evidence="4 6" id="KW-1133">Transmembrane helix</keyword>
<dbReference type="Proteomes" id="UP000234483">
    <property type="component" value="Unassembled WGS sequence"/>
</dbReference>
<dbReference type="CDD" id="cd17320">
    <property type="entry name" value="MFS_MdfA_MDR_like"/>
    <property type="match status" value="1"/>
</dbReference>
<feature type="transmembrane region" description="Helical" evidence="6">
    <location>
        <begin position="159"/>
        <end position="179"/>
    </location>
</feature>
<dbReference type="KEGG" id="cfh:C1707_06440"/>
<dbReference type="RefSeq" id="WP_101711149.1">
    <property type="nucleotide sequence ID" value="NZ_CP026100.1"/>
</dbReference>
<reference evidence="9 12" key="2">
    <citation type="submission" date="2018-01" db="EMBL/GenBank/DDBJ databases">
        <title>Complete genome sequence of Caulobacter flavus RHGG3.</title>
        <authorList>
            <person name="Yang E."/>
        </authorList>
    </citation>
    <scope>NUCLEOTIDE SEQUENCE [LARGE SCALE GENOMIC DNA]</scope>
    <source>
        <strain evidence="9 12">RHGG3</strain>
    </source>
</reference>
<dbReference type="PANTHER" id="PTHR23502:SF132">
    <property type="entry name" value="POLYAMINE TRANSPORTER 2-RELATED"/>
    <property type="match status" value="1"/>
</dbReference>
<feature type="transmembrane region" description="Helical" evidence="6">
    <location>
        <begin position="211"/>
        <end position="233"/>
    </location>
</feature>
<evidence type="ECO:0000256" key="3">
    <source>
        <dbReference type="ARBA" id="ARBA00022692"/>
    </source>
</evidence>
<evidence type="ECO:0000256" key="5">
    <source>
        <dbReference type="ARBA" id="ARBA00023136"/>
    </source>
</evidence>